<dbReference type="OrthoDB" id="9804747at2"/>
<dbReference type="PANTHER" id="PTHR43155:SF2">
    <property type="entry name" value="CYCLIC DI-GMP PHOSPHODIESTERASE PA4108"/>
    <property type="match status" value="1"/>
</dbReference>
<keyword evidence="3" id="KW-1185">Reference proteome</keyword>
<feature type="domain" description="HD-GYP" evidence="1">
    <location>
        <begin position="127"/>
        <end position="323"/>
    </location>
</feature>
<dbReference type="AlphaFoldDB" id="A0A285GTJ3"/>
<name>A0A285GTJ3_9FIRM</name>
<accession>A0A285GTJ3</accession>
<dbReference type="Gene3D" id="1.10.3210.10">
    <property type="entry name" value="Hypothetical protein af1432"/>
    <property type="match status" value="1"/>
</dbReference>
<reference evidence="3" key="1">
    <citation type="submission" date="2017-09" db="EMBL/GenBank/DDBJ databases">
        <authorList>
            <person name="Varghese N."/>
            <person name="Submissions S."/>
        </authorList>
    </citation>
    <scope>NUCLEOTIDE SEQUENCE [LARGE SCALE GENOMIC DNA]</scope>
    <source>
        <strain evidence="3">MSL47</strain>
    </source>
</reference>
<dbReference type="Proteomes" id="UP000219573">
    <property type="component" value="Unassembled WGS sequence"/>
</dbReference>
<evidence type="ECO:0000313" key="2">
    <source>
        <dbReference type="EMBL" id="SNY26970.1"/>
    </source>
</evidence>
<evidence type="ECO:0000259" key="1">
    <source>
        <dbReference type="PROSITE" id="PS51832"/>
    </source>
</evidence>
<dbReference type="PANTHER" id="PTHR43155">
    <property type="entry name" value="CYCLIC DI-GMP PHOSPHODIESTERASE PA4108-RELATED"/>
    <property type="match status" value="1"/>
</dbReference>
<dbReference type="SUPFAM" id="SSF109604">
    <property type="entry name" value="HD-domain/PDEase-like"/>
    <property type="match status" value="1"/>
</dbReference>
<dbReference type="EMBL" id="OBDZ01000010">
    <property type="protein sequence ID" value="SNY26970.1"/>
    <property type="molecule type" value="Genomic_DNA"/>
</dbReference>
<dbReference type="PROSITE" id="PS51832">
    <property type="entry name" value="HD_GYP"/>
    <property type="match status" value="1"/>
</dbReference>
<dbReference type="Pfam" id="PF13487">
    <property type="entry name" value="HD_5"/>
    <property type="match status" value="1"/>
</dbReference>
<dbReference type="InterPro" id="IPR037522">
    <property type="entry name" value="HD_GYP_dom"/>
</dbReference>
<protein>
    <submittedName>
        <fullName evidence="2">HD-GYP domain, c-di-GMP phosphodiesterase class II (Or its inactivated variant)</fullName>
    </submittedName>
</protein>
<dbReference type="InterPro" id="IPR003607">
    <property type="entry name" value="HD/PDEase_dom"/>
</dbReference>
<sequence>MGEYGFQFYNYKEDIKVYLASVDGLKEGDVLAKKIYNADGQLLLETGKRLNRHYINKLKALGLTHIYLKDNRLKEIKKEDIEIIPDKIKEEAIIIARESFKRISSGNIKLSKKEEDQLNKLITDIINSTISNKNILNCLKDVRVLEDELFFHLTNVAVLSLVVGKKLGYSKEALFELGIGAFLHDIGKIRISPEILNKPGKLSEEEFEEIKKHTIYGYEILSNMEGISESSARIAYLHHERCDGSGYPKGITKRYIDEYAKIVAIADVFDAMMNDRAYRASIKVKEVIEYMYTAFTENKMDRDLLAIFLKMITPYPIGTTVRLSIGCEAVVTQVNEAMMLRPIVKVLNFNGLDKELEIDLSEDLDIDIIDD</sequence>
<evidence type="ECO:0000313" key="3">
    <source>
        <dbReference type="Proteomes" id="UP000219573"/>
    </source>
</evidence>
<gene>
    <name evidence="2" type="ORF">SAMN06265827_11081</name>
</gene>
<proteinExistence type="predicted"/>
<organism evidence="2 3">
    <name type="scientific">Orenia metallireducens</name>
    <dbReference type="NCBI Taxonomy" id="1413210"/>
    <lineage>
        <taxon>Bacteria</taxon>
        <taxon>Bacillati</taxon>
        <taxon>Bacillota</taxon>
        <taxon>Clostridia</taxon>
        <taxon>Halanaerobiales</taxon>
        <taxon>Halobacteroidaceae</taxon>
        <taxon>Orenia</taxon>
    </lineage>
</organism>
<dbReference type="CDD" id="cd00077">
    <property type="entry name" value="HDc"/>
    <property type="match status" value="1"/>
</dbReference>
<dbReference type="SMART" id="SM00471">
    <property type="entry name" value="HDc"/>
    <property type="match status" value="1"/>
</dbReference>